<evidence type="ECO:0000259" key="3">
    <source>
        <dbReference type="Pfam" id="PF14341"/>
    </source>
</evidence>
<gene>
    <name evidence="4" type="ORF">SAMN05421880_10832</name>
</gene>
<evidence type="ECO:0000259" key="2">
    <source>
        <dbReference type="Pfam" id="PF13681"/>
    </source>
</evidence>
<keyword evidence="1" id="KW-1133">Transmembrane helix</keyword>
<dbReference type="Pfam" id="PF13681">
    <property type="entry name" value="PilX"/>
    <property type="match status" value="1"/>
</dbReference>
<name>A0A1I4NKA2_9PROT</name>
<keyword evidence="5" id="KW-1185">Reference proteome</keyword>
<evidence type="ECO:0000313" key="4">
    <source>
        <dbReference type="EMBL" id="SFM15795.1"/>
    </source>
</evidence>
<proteinExistence type="predicted"/>
<dbReference type="InterPro" id="IPR025205">
    <property type="entry name" value="PilX/PilW_C"/>
</dbReference>
<keyword evidence="1" id="KW-0812">Transmembrane</keyword>
<accession>A0A1I4NKA2</accession>
<dbReference type="Proteomes" id="UP000199561">
    <property type="component" value="Unassembled WGS sequence"/>
</dbReference>
<sequence>MANQNISLISRQRGVVLVTGLIFLVILTLLGVTAMQTTILEERMAGNLRDENLAFQAAEAALREGELFLEQITLPVFDGSNGLYRYDPENPDNPSSAPNPITWSGWSTSGRTINVTIQGVASQPRYIIEQLDSISIAGGSAQQSAQSLTSTMFRITARGVGGSETAVVFLQSTYRR</sequence>
<feature type="transmembrane region" description="Helical" evidence="1">
    <location>
        <begin position="15"/>
        <end position="35"/>
    </location>
</feature>
<keyword evidence="1" id="KW-0472">Membrane</keyword>
<organism evidence="4 5">
    <name type="scientific">Nitrosomonas nitrosa</name>
    <dbReference type="NCBI Taxonomy" id="52442"/>
    <lineage>
        <taxon>Bacteria</taxon>
        <taxon>Pseudomonadati</taxon>
        <taxon>Pseudomonadota</taxon>
        <taxon>Betaproteobacteria</taxon>
        <taxon>Nitrosomonadales</taxon>
        <taxon>Nitrosomonadaceae</taxon>
        <taxon>Nitrosomonas</taxon>
    </lineage>
</organism>
<feature type="domain" description="PilX/PilW C-terminal" evidence="2">
    <location>
        <begin position="90"/>
        <end position="176"/>
    </location>
</feature>
<dbReference type="InterPro" id="IPR025746">
    <property type="entry name" value="PilX_N_dom"/>
</dbReference>
<dbReference type="STRING" id="52442.SAMN05421880_10832"/>
<protein>
    <submittedName>
        <fullName evidence="4">Type IV pilus assembly protein PilX</fullName>
    </submittedName>
</protein>
<reference evidence="4 5" key="1">
    <citation type="submission" date="2016-10" db="EMBL/GenBank/DDBJ databases">
        <authorList>
            <person name="de Groot N.N."/>
        </authorList>
    </citation>
    <scope>NUCLEOTIDE SEQUENCE [LARGE SCALE GENOMIC DNA]</scope>
    <source>
        <strain evidence="4 5">Nm146</strain>
    </source>
</reference>
<dbReference type="Pfam" id="PF14341">
    <property type="entry name" value="PilX_N"/>
    <property type="match status" value="1"/>
</dbReference>
<dbReference type="EMBL" id="FOUF01000008">
    <property type="protein sequence ID" value="SFM15795.1"/>
    <property type="molecule type" value="Genomic_DNA"/>
</dbReference>
<feature type="domain" description="Type 4 fimbrial biogenesis protein PilX N-terminal" evidence="3">
    <location>
        <begin position="13"/>
        <end position="63"/>
    </location>
</feature>
<dbReference type="AlphaFoldDB" id="A0A1I4NKA2"/>
<evidence type="ECO:0000256" key="1">
    <source>
        <dbReference type="SAM" id="Phobius"/>
    </source>
</evidence>
<evidence type="ECO:0000313" key="5">
    <source>
        <dbReference type="Proteomes" id="UP000199561"/>
    </source>
</evidence>
<dbReference type="RefSeq" id="WP_090667308.1">
    <property type="nucleotide sequence ID" value="NZ_FOUF01000008.1"/>
</dbReference>